<comment type="caution">
    <text evidence="2">The sequence shown here is derived from an EMBL/GenBank/DDBJ whole genome shotgun (WGS) entry which is preliminary data.</text>
</comment>
<dbReference type="PANTHER" id="PTHR23542">
    <property type="match status" value="1"/>
</dbReference>
<feature type="transmembrane region" description="Helical" evidence="1">
    <location>
        <begin position="354"/>
        <end position="374"/>
    </location>
</feature>
<dbReference type="PANTHER" id="PTHR23542:SF1">
    <property type="entry name" value="MAJOR FACILITATOR SUPERFAMILY (MFS) PROFILE DOMAIN-CONTAINING PROTEIN"/>
    <property type="match status" value="1"/>
</dbReference>
<keyword evidence="1" id="KW-0812">Transmembrane</keyword>
<feature type="transmembrane region" description="Helical" evidence="1">
    <location>
        <begin position="29"/>
        <end position="52"/>
    </location>
</feature>
<feature type="transmembrane region" description="Helical" evidence="1">
    <location>
        <begin position="264"/>
        <end position="282"/>
    </location>
</feature>
<organism evidence="2 3">
    <name type="scientific">Micromonospora endolithica</name>
    <dbReference type="NCBI Taxonomy" id="230091"/>
    <lineage>
        <taxon>Bacteria</taxon>
        <taxon>Bacillati</taxon>
        <taxon>Actinomycetota</taxon>
        <taxon>Actinomycetes</taxon>
        <taxon>Micromonosporales</taxon>
        <taxon>Micromonosporaceae</taxon>
        <taxon>Micromonospora</taxon>
    </lineage>
</organism>
<dbReference type="Proteomes" id="UP000281726">
    <property type="component" value="Unassembled WGS sequence"/>
</dbReference>
<feature type="transmembrane region" description="Helical" evidence="1">
    <location>
        <begin position="94"/>
        <end position="112"/>
    </location>
</feature>
<protein>
    <submittedName>
        <fullName evidence="2">MFS transporter</fullName>
    </submittedName>
</protein>
<evidence type="ECO:0000313" key="3">
    <source>
        <dbReference type="Proteomes" id="UP000281726"/>
    </source>
</evidence>
<gene>
    <name evidence="2" type="ORF">D7223_13840</name>
</gene>
<dbReference type="Pfam" id="PF07690">
    <property type="entry name" value="MFS_1"/>
    <property type="match status" value="1"/>
</dbReference>
<feature type="transmembrane region" description="Helical" evidence="1">
    <location>
        <begin position="118"/>
        <end position="138"/>
    </location>
</feature>
<dbReference type="InterPro" id="IPR036259">
    <property type="entry name" value="MFS_trans_sf"/>
</dbReference>
<feature type="transmembrane region" description="Helical" evidence="1">
    <location>
        <begin position="188"/>
        <end position="208"/>
    </location>
</feature>
<feature type="transmembrane region" description="Helical" evidence="1">
    <location>
        <begin position="159"/>
        <end position="182"/>
    </location>
</feature>
<dbReference type="RefSeq" id="WP_120728780.1">
    <property type="nucleotide sequence ID" value="NZ_RBAK01000004.1"/>
</dbReference>
<feature type="transmembrane region" description="Helical" evidence="1">
    <location>
        <begin position="294"/>
        <end position="310"/>
    </location>
</feature>
<dbReference type="OrthoDB" id="3541730at2"/>
<feature type="transmembrane region" description="Helical" evidence="1">
    <location>
        <begin position="380"/>
        <end position="399"/>
    </location>
</feature>
<dbReference type="Gene3D" id="1.20.1250.20">
    <property type="entry name" value="MFS general substrate transporter like domains"/>
    <property type="match status" value="1"/>
</dbReference>
<evidence type="ECO:0000313" key="2">
    <source>
        <dbReference type="EMBL" id="RKN47820.1"/>
    </source>
</evidence>
<dbReference type="SUPFAM" id="SSF103473">
    <property type="entry name" value="MFS general substrate transporter"/>
    <property type="match status" value="1"/>
</dbReference>
<keyword evidence="1" id="KW-1133">Transmembrane helix</keyword>
<keyword evidence="3" id="KW-1185">Reference proteome</keyword>
<proteinExistence type="predicted"/>
<keyword evidence="1" id="KW-0472">Membrane</keyword>
<dbReference type="GO" id="GO:0022857">
    <property type="term" value="F:transmembrane transporter activity"/>
    <property type="evidence" value="ECO:0007669"/>
    <property type="project" value="InterPro"/>
</dbReference>
<dbReference type="EMBL" id="RBAK01000004">
    <property type="protein sequence ID" value="RKN47820.1"/>
    <property type="molecule type" value="Genomic_DNA"/>
</dbReference>
<dbReference type="AlphaFoldDB" id="A0A3A9ZHU3"/>
<reference evidence="2 3" key="1">
    <citation type="journal article" date="2004" name="Syst. Appl. Microbiol.">
        <title>Cryptoendolithic actinomycetes from antarctic sandstone rock samples: Micromonospora endolithica sp. nov. and two isolates related to Micromonospora coerulea Jensen 1932.</title>
        <authorList>
            <person name="Hirsch P."/>
            <person name="Mevs U."/>
            <person name="Kroppenstedt R.M."/>
            <person name="Schumann P."/>
            <person name="Stackebrandt E."/>
        </authorList>
    </citation>
    <scope>NUCLEOTIDE SEQUENCE [LARGE SCALE GENOMIC DNA]</scope>
    <source>
        <strain evidence="2 3">JCM 12677</strain>
    </source>
</reference>
<feature type="transmembrane region" description="Helical" evidence="1">
    <location>
        <begin position="58"/>
        <end position="82"/>
    </location>
</feature>
<dbReference type="InterPro" id="IPR011701">
    <property type="entry name" value="MFS"/>
</dbReference>
<accession>A0A3A9ZHU3</accession>
<evidence type="ECO:0000256" key="1">
    <source>
        <dbReference type="SAM" id="Phobius"/>
    </source>
</evidence>
<name>A0A3A9ZHU3_9ACTN</name>
<sequence length="415" mass="41153">MTMTKETTDDRPQGQPPGYLSVLRSPGMAAWFAAAVCQRLPIAMAPLALVLLGREVTGSFAVGALLAGAFALAEAAAAGVMGRRFDRRPAGPELRLVLAVQAVALLALVGASRVLDGAVVVVAMIILAALAGAVASGAHGGLRALVVRSVPQESQHSALGLEASMTALMWAVGPAVIGALAFLGGPAVSLVVTAGVAAVGVLVAGALVDPGRAATDPGHEESVWRLSWPAMTHEAAVLLTVGAAYTALPALLERLGGDADLSGLALGGFAVAGIAGGIVYGARRWPASYRSQTTVLILALCAMVLVAALAGTVPLVIALLLAGGFASTPALTARGAGLQQMLPESQWSAGFSGLYAAGGIGFGLAGLVVAPLLASVGPHVALAACALLAAALTAVGTLAEARLTRTSAPEPVPSH</sequence>